<gene>
    <name evidence="1" type="ORF">S12H4_31182</name>
</gene>
<dbReference type="AlphaFoldDB" id="X1SSJ2"/>
<organism evidence="1">
    <name type="scientific">marine sediment metagenome</name>
    <dbReference type="NCBI Taxonomy" id="412755"/>
    <lineage>
        <taxon>unclassified sequences</taxon>
        <taxon>metagenomes</taxon>
        <taxon>ecological metagenomes</taxon>
    </lineage>
</organism>
<reference evidence="1" key="1">
    <citation type="journal article" date="2014" name="Front. Microbiol.">
        <title>High frequency of phylogenetically diverse reductive dehalogenase-homologous genes in deep subseafloor sedimentary metagenomes.</title>
        <authorList>
            <person name="Kawai M."/>
            <person name="Futagami T."/>
            <person name="Toyoda A."/>
            <person name="Takaki Y."/>
            <person name="Nishi S."/>
            <person name="Hori S."/>
            <person name="Arai W."/>
            <person name="Tsubouchi T."/>
            <person name="Morono Y."/>
            <person name="Uchiyama I."/>
            <person name="Ito T."/>
            <person name="Fujiyama A."/>
            <person name="Inagaki F."/>
            <person name="Takami H."/>
        </authorList>
    </citation>
    <scope>NUCLEOTIDE SEQUENCE</scope>
    <source>
        <strain evidence="1">Expedition CK06-06</strain>
    </source>
</reference>
<feature type="non-terminal residue" evidence="1">
    <location>
        <position position="37"/>
    </location>
</feature>
<proteinExistence type="predicted"/>
<sequence length="37" mass="4327">MTTNNAILKAKGIKKYFPVRRGFFQNVIGWIKGEFRP</sequence>
<accession>X1SSJ2</accession>
<name>X1SSJ2_9ZZZZ</name>
<dbReference type="EMBL" id="BARW01018179">
    <property type="protein sequence ID" value="GAI95908.1"/>
    <property type="molecule type" value="Genomic_DNA"/>
</dbReference>
<comment type="caution">
    <text evidence="1">The sequence shown here is derived from an EMBL/GenBank/DDBJ whole genome shotgun (WGS) entry which is preliminary data.</text>
</comment>
<protein>
    <submittedName>
        <fullName evidence="1">Uncharacterized protein</fullName>
    </submittedName>
</protein>
<evidence type="ECO:0000313" key="1">
    <source>
        <dbReference type="EMBL" id="GAI95908.1"/>
    </source>
</evidence>